<evidence type="ECO:0000256" key="1">
    <source>
        <dbReference type="SAM" id="MobiDB-lite"/>
    </source>
</evidence>
<evidence type="ECO:0000313" key="3">
    <source>
        <dbReference type="Proteomes" id="UP000579250"/>
    </source>
</evidence>
<reference evidence="2 3" key="1">
    <citation type="submission" date="2020-04" db="EMBL/GenBank/DDBJ databases">
        <title>MicrobeNet Type strains.</title>
        <authorList>
            <person name="Nicholson A.C."/>
        </authorList>
    </citation>
    <scope>NUCLEOTIDE SEQUENCE [LARGE SCALE GENOMIC DNA]</scope>
    <source>
        <strain evidence="2 3">ATCC BAA-277</strain>
    </source>
</reference>
<feature type="region of interest" description="Disordered" evidence="1">
    <location>
        <begin position="323"/>
        <end position="350"/>
    </location>
</feature>
<organism evidence="2 3">
    <name type="scientific">Actinomadura latina</name>
    <dbReference type="NCBI Taxonomy" id="163603"/>
    <lineage>
        <taxon>Bacteria</taxon>
        <taxon>Bacillati</taxon>
        <taxon>Actinomycetota</taxon>
        <taxon>Actinomycetes</taxon>
        <taxon>Streptosporangiales</taxon>
        <taxon>Thermomonosporaceae</taxon>
        <taxon>Actinomadura</taxon>
    </lineage>
</organism>
<proteinExistence type="predicted"/>
<name>A0A846YVT7_9ACTN</name>
<evidence type="ECO:0000313" key="2">
    <source>
        <dbReference type="EMBL" id="NKZ03837.1"/>
    </source>
</evidence>
<evidence type="ECO:0008006" key="4">
    <source>
        <dbReference type="Google" id="ProtNLM"/>
    </source>
</evidence>
<dbReference type="AlphaFoldDB" id="A0A846YVT7"/>
<comment type="caution">
    <text evidence="2">The sequence shown here is derived from an EMBL/GenBank/DDBJ whole genome shotgun (WGS) entry which is preliminary data.</text>
</comment>
<sequence>MNRGGWRGDFDLLDAIDRVRDALARKHYGQIDRMLLLRSISAAAGLGFAAKDIERLPSTSAATLTSAIEQTEDAARRAVDFLTTEIGTPTAETLPYPNQLAVVIEIFRRLPKPDARQFAAIRSWFWRTALTGYYEGWNARKMAEDLAAVHAFTSGETKSIEVDTAPLSSRLWQSQQYRRDSARTKAFALLLAAAGPRDLRTGQRIDTGRALAVSNDMQYHHFFPKAWLTREGRTYEQANTLLNIVMLTAISNQAVADQAPAAYLKAEIDFSGEEEMRARLEGLLVSPQAFDAAVRGDYQVFLTARAETLLAWAQDLVKGAEIAEPLDHEPDPEVTRRSHEVEVMDTDTDD</sequence>
<gene>
    <name evidence="2" type="ORF">HGB48_08770</name>
</gene>
<keyword evidence="3" id="KW-1185">Reference proteome</keyword>
<dbReference type="EMBL" id="JAAXPI010000008">
    <property type="protein sequence ID" value="NKZ03837.1"/>
    <property type="molecule type" value="Genomic_DNA"/>
</dbReference>
<feature type="compositionally biased region" description="Basic and acidic residues" evidence="1">
    <location>
        <begin position="325"/>
        <end position="342"/>
    </location>
</feature>
<protein>
    <recommendedName>
        <fullName evidence="4">DUF1524 domain-containing protein</fullName>
    </recommendedName>
</protein>
<accession>A0A846YVT7</accession>
<dbReference type="Proteomes" id="UP000579250">
    <property type="component" value="Unassembled WGS sequence"/>
</dbReference>
<dbReference type="RefSeq" id="WP_067632957.1">
    <property type="nucleotide sequence ID" value="NZ_JAAXPI010000008.1"/>
</dbReference>
<dbReference type="PANTHER" id="PTHR37292">
    <property type="entry name" value="VNG6097C"/>
    <property type="match status" value="1"/>
</dbReference>
<dbReference type="PANTHER" id="PTHR37292:SF2">
    <property type="entry name" value="DUF262 DOMAIN-CONTAINING PROTEIN"/>
    <property type="match status" value="1"/>
</dbReference>